<protein>
    <submittedName>
        <fullName evidence="9">ABC transporter ATP-binding protein</fullName>
    </submittedName>
</protein>
<dbReference type="PROSITE" id="PS00211">
    <property type="entry name" value="ABC_TRANSPORTER_1"/>
    <property type="match status" value="1"/>
</dbReference>
<accession>A0ABX0GPT8</accession>
<dbReference type="SMART" id="SM00382">
    <property type="entry name" value="AAA"/>
    <property type="match status" value="1"/>
</dbReference>
<dbReference type="InterPro" id="IPR013611">
    <property type="entry name" value="Transp-assoc_OB_typ2"/>
</dbReference>
<dbReference type="EMBL" id="JAANNP010000001">
    <property type="protein sequence ID" value="NHC12844.1"/>
    <property type="molecule type" value="Genomic_DNA"/>
</dbReference>
<evidence type="ECO:0000256" key="1">
    <source>
        <dbReference type="ARBA" id="ARBA00022448"/>
    </source>
</evidence>
<dbReference type="InterPro" id="IPR015855">
    <property type="entry name" value="ABC_transpr_MalK-like"/>
</dbReference>
<dbReference type="Proteomes" id="UP000800981">
    <property type="component" value="Unassembled WGS sequence"/>
</dbReference>
<keyword evidence="2" id="KW-1003">Cell membrane</keyword>
<evidence type="ECO:0000256" key="3">
    <source>
        <dbReference type="ARBA" id="ARBA00022741"/>
    </source>
</evidence>
<evidence type="ECO:0000313" key="10">
    <source>
        <dbReference type="Proteomes" id="UP000800981"/>
    </source>
</evidence>
<evidence type="ECO:0000256" key="6">
    <source>
        <dbReference type="ARBA" id="ARBA00023136"/>
    </source>
</evidence>
<dbReference type="Gene3D" id="3.40.50.300">
    <property type="entry name" value="P-loop containing nucleotide triphosphate hydrolases"/>
    <property type="match status" value="1"/>
</dbReference>
<dbReference type="InterPro" id="IPR008995">
    <property type="entry name" value="Mo/tungstate-bd_C_term_dom"/>
</dbReference>
<feature type="domain" description="ABC transporter" evidence="8">
    <location>
        <begin position="4"/>
        <end position="235"/>
    </location>
</feature>
<keyword evidence="1" id="KW-0813">Transport</keyword>
<evidence type="ECO:0000256" key="7">
    <source>
        <dbReference type="SAM" id="MobiDB-lite"/>
    </source>
</evidence>
<evidence type="ECO:0000256" key="2">
    <source>
        <dbReference type="ARBA" id="ARBA00022475"/>
    </source>
</evidence>
<dbReference type="SUPFAM" id="SSF52540">
    <property type="entry name" value="P-loop containing nucleoside triphosphate hydrolases"/>
    <property type="match status" value="1"/>
</dbReference>
<dbReference type="InterPro" id="IPR012340">
    <property type="entry name" value="NA-bd_OB-fold"/>
</dbReference>
<evidence type="ECO:0000313" key="9">
    <source>
        <dbReference type="EMBL" id="NHC12844.1"/>
    </source>
</evidence>
<keyword evidence="6" id="KW-0472">Membrane</keyword>
<gene>
    <name evidence="9" type="ORF">G9H71_03510</name>
</gene>
<dbReference type="InterPro" id="IPR047641">
    <property type="entry name" value="ABC_transpr_MalK/UgpC-like"/>
</dbReference>
<dbReference type="Pfam" id="PF08402">
    <property type="entry name" value="TOBE_2"/>
    <property type="match status" value="1"/>
</dbReference>
<dbReference type="PANTHER" id="PTHR43875">
    <property type="entry name" value="MALTODEXTRIN IMPORT ATP-BINDING PROTEIN MSMX"/>
    <property type="match status" value="1"/>
</dbReference>
<evidence type="ECO:0000259" key="8">
    <source>
        <dbReference type="PROSITE" id="PS50893"/>
    </source>
</evidence>
<dbReference type="Pfam" id="PF00005">
    <property type="entry name" value="ABC_tran"/>
    <property type="match status" value="1"/>
</dbReference>
<keyword evidence="10" id="KW-1185">Reference proteome</keyword>
<dbReference type="Gene3D" id="2.40.50.140">
    <property type="entry name" value="Nucleic acid-binding proteins"/>
    <property type="match status" value="1"/>
</dbReference>
<reference evidence="9 10" key="1">
    <citation type="submission" date="2020-03" db="EMBL/GenBank/DDBJ databases">
        <title>Two novel Motilibacter sp.</title>
        <authorList>
            <person name="Liu S."/>
        </authorList>
    </citation>
    <scope>NUCLEOTIDE SEQUENCE [LARGE SCALE GENOMIC DNA]</scope>
    <source>
        <strain evidence="9 10">E257</strain>
    </source>
</reference>
<dbReference type="SUPFAM" id="SSF50331">
    <property type="entry name" value="MOP-like"/>
    <property type="match status" value="1"/>
</dbReference>
<dbReference type="InterPro" id="IPR003439">
    <property type="entry name" value="ABC_transporter-like_ATP-bd"/>
</dbReference>
<dbReference type="InterPro" id="IPR003593">
    <property type="entry name" value="AAA+_ATPase"/>
</dbReference>
<organism evidence="9 10">
    <name type="scientific">Motilibacter deserti</name>
    <dbReference type="NCBI Taxonomy" id="2714956"/>
    <lineage>
        <taxon>Bacteria</taxon>
        <taxon>Bacillati</taxon>
        <taxon>Actinomycetota</taxon>
        <taxon>Actinomycetes</taxon>
        <taxon>Motilibacterales</taxon>
        <taxon>Motilibacteraceae</taxon>
        <taxon>Motilibacter</taxon>
    </lineage>
</organism>
<dbReference type="InterPro" id="IPR027417">
    <property type="entry name" value="P-loop_NTPase"/>
</dbReference>
<evidence type="ECO:0000256" key="5">
    <source>
        <dbReference type="ARBA" id="ARBA00022967"/>
    </source>
</evidence>
<dbReference type="PANTHER" id="PTHR43875:SF15">
    <property type="entry name" value="TREHALOSE IMPORT ATP-BINDING PROTEIN SUGC"/>
    <property type="match status" value="1"/>
</dbReference>
<dbReference type="InterPro" id="IPR017871">
    <property type="entry name" value="ABC_transporter-like_CS"/>
</dbReference>
<dbReference type="PROSITE" id="PS50893">
    <property type="entry name" value="ABC_TRANSPORTER_2"/>
    <property type="match status" value="1"/>
</dbReference>
<dbReference type="Gene3D" id="2.40.50.100">
    <property type="match status" value="1"/>
</dbReference>
<name>A0ABX0GPT8_9ACTN</name>
<keyword evidence="4 9" id="KW-0067">ATP-binding</keyword>
<evidence type="ECO:0000256" key="4">
    <source>
        <dbReference type="ARBA" id="ARBA00022840"/>
    </source>
</evidence>
<dbReference type="CDD" id="cd03301">
    <property type="entry name" value="ABC_MalK_N"/>
    <property type="match status" value="1"/>
</dbReference>
<keyword evidence="5" id="KW-1278">Translocase</keyword>
<sequence>MAGIEITELHKRFPDGTVAVEKLDLSMRDGELFVMLGPSGCGKTTTLRSIAGLERQTSGDIRIGHRLVNDLPPAERDIAMVFQFYALYPHLRAKDNIAFPLRAEGTPEAEVKERVAEAARMLRLEALLERRPNQLSGGEQQRVALARALIRQPLAFLMDEPLTNLDAELRADMRTSIKHLQQRLGTTMVYVTHDQLEAMSLGDRIAILNKGRLEQVGTPLEVYNRPASLFCAGFIGSPPMNLLPVEVSEGRLRTPGGLSLVPPGGLSTRQGLVAGVRPEQLEVTTPDAGDAVPARIVSEEVLGDEIIYVVSAGGADVRVRMPPTSRFGLDAPVGLRHTGSPPPVYDATSERLVA</sequence>
<proteinExistence type="predicted"/>
<dbReference type="RefSeq" id="WP_166277876.1">
    <property type="nucleotide sequence ID" value="NZ_JAANNP010000001.1"/>
</dbReference>
<feature type="region of interest" description="Disordered" evidence="7">
    <location>
        <begin position="332"/>
        <end position="354"/>
    </location>
</feature>
<comment type="caution">
    <text evidence="9">The sequence shown here is derived from an EMBL/GenBank/DDBJ whole genome shotgun (WGS) entry which is preliminary data.</text>
</comment>
<keyword evidence="3" id="KW-0547">Nucleotide-binding</keyword>
<dbReference type="GO" id="GO:0005524">
    <property type="term" value="F:ATP binding"/>
    <property type="evidence" value="ECO:0007669"/>
    <property type="project" value="UniProtKB-KW"/>
</dbReference>